<evidence type="ECO:0000313" key="4">
    <source>
        <dbReference type="Proteomes" id="UP001176021"/>
    </source>
</evidence>
<organism evidence="3 4">
    <name type="scientific">Desulfosporosinus nitroreducens</name>
    <dbReference type="NCBI Taxonomy" id="2018668"/>
    <lineage>
        <taxon>Bacteria</taxon>
        <taxon>Bacillati</taxon>
        <taxon>Bacillota</taxon>
        <taxon>Clostridia</taxon>
        <taxon>Eubacteriales</taxon>
        <taxon>Desulfitobacteriaceae</taxon>
        <taxon>Desulfosporosinus</taxon>
    </lineage>
</organism>
<dbReference type="InterPro" id="IPR045865">
    <property type="entry name" value="ACT-like_dom_sf"/>
</dbReference>
<dbReference type="InterPro" id="IPR024514">
    <property type="entry name" value="DUF3388"/>
</dbReference>
<gene>
    <name evidence="3" type="ORF">M8H41_01830</name>
</gene>
<protein>
    <submittedName>
        <fullName evidence="3">DUF3388 domain-containing protein</fullName>
    </submittedName>
</protein>
<sequence>MRRWPNKAENLLYLEYDIQQNKPGLLGAVTTLIGMLGLNILTVAGIEQKRRGLLLETHSEEKVKALHEALNAVEAIKLTAFRQPTLLDRIALRHGKRLDMAEINPPTYRFVREELGVLVDFLGDTLLEGGNHVIGIRGMPRIGKTEAAIAACVYANKRWILLSSTIIRQALRTELLLDESVNSIFLIDGITSTTRGNDAHWSLIEKTLKMPTLKIIEHPDIFIRDGRLKVNFDFIIEIRHHEEDVIRLDDIAMSFTAFDMS</sequence>
<comment type="caution">
    <text evidence="3">The sequence shown here is derived from an EMBL/GenBank/DDBJ whole genome shotgun (WGS) entry which is preliminary data.</text>
</comment>
<proteinExistence type="predicted"/>
<keyword evidence="1" id="KW-0472">Membrane</keyword>
<feature type="transmembrane region" description="Helical" evidence="1">
    <location>
        <begin position="25"/>
        <end position="46"/>
    </location>
</feature>
<accession>A0ABT8QK17</accession>
<evidence type="ECO:0000313" key="3">
    <source>
        <dbReference type="EMBL" id="MDO0821600.1"/>
    </source>
</evidence>
<keyword evidence="4" id="KW-1185">Reference proteome</keyword>
<dbReference type="Pfam" id="PF11868">
    <property type="entry name" value="DUF3388"/>
    <property type="match status" value="1"/>
</dbReference>
<dbReference type="SUPFAM" id="SSF55021">
    <property type="entry name" value="ACT-like"/>
    <property type="match status" value="1"/>
</dbReference>
<name>A0ABT8QK17_9FIRM</name>
<dbReference type="EMBL" id="JAMJEV010000001">
    <property type="protein sequence ID" value="MDO0821600.1"/>
    <property type="molecule type" value="Genomic_DNA"/>
</dbReference>
<keyword evidence="1" id="KW-1133">Transmembrane helix</keyword>
<dbReference type="InterPro" id="IPR016784">
    <property type="entry name" value="UCP021288_ACT"/>
</dbReference>
<dbReference type="RefSeq" id="WP_252467467.1">
    <property type="nucleotide sequence ID" value="NZ_JAMHFY010000002.1"/>
</dbReference>
<dbReference type="Proteomes" id="UP001176021">
    <property type="component" value="Unassembled WGS sequence"/>
</dbReference>
<reference evidence="3" key="1">
    <citation type="submission" date="2022-05" db="EMBL/GenBank/DDBJ databases">
        <title>Expanded diversity of anoxic marine methylotrophy in a Black Sea sulfate reducing microorganism.</title>
        <authorList>
            <person name="Fischer P.Q."/>
            <person name="Stams A.J.M."/>
            <person name="Villanueva L."/>
            <person name="Sousa D.Z."/>
        </authorList>
    </citation>
    <scope>NUCLEOTIDE SEQUENCE</scope>
    <source>
        <strain evidence="3">P130</strain>
    </source>
</reference>
<feature type="domain" description="DUF3388" evidence="2">
    <location>
        <begin position="79"/>
        <end position="251"/>
    </location>
</feature>
<evidence type="ECO:0000256" key="1">
    <source>
        <dbReference type="SAM" id="Phobius"/>
    </source>
</evidence>
<evidence type="ECO:0000259" key="2">
    <source>
        <dbReference type="Pfam" id="PF11868"/>
    </source>
</evidence>
<dbReference type="PIRSF" id="PIRSF021288">
    <property type="entry name" value="UCP021288_ACT"/>
    <property type="match status" value="1"/>
</dbReference>
<keyword evidence="1" id="KW-0812">Transmembrane</keyword>